<dbReference type="GO" id="GO:0031293">
    <property type="term" value="P:membrane protein intracellular domain proteolysis"/>
    <property type="evidence" value="ECO:0007669"/>
    <property type="project" value="TreeGrafter"/>
</dbReference>
<dbReference type="GO" id="GO:0016020">
    <property type="term" value="C:membrane"/>
    <property type="evidence" value="ECO:0007669"/>
    <property type="project" value="InterPro"/>
</dbReference>
<evidence type="ECO:0000313" key="10">
    <source>
        <dbReference type="Proteomes" id="UP000322214"/>
    </source>
</evidence>
<comment type="cofactor">
    <cofactor evidence="1">
        <name>Zn(2+)</name>
        <dbReference type="ChEBI" id="CHEBI:29105"/>
    </cofactor>
</comment>
<sequence length="747" mass="83811">MTDSAPTISSGAKRPLGMRVRADLVANRQCYEGRDCWVVKDPIAMKYFRFEEEEYRLLQMIDGEASPDQIKRKFEHDFSPQKINLQELFQLVGMLYRNSLLVSDAPEQGESLRHRAAETEKAKRWQSLTNILAIRFKGFDPDEFLTAINPYTAWFFTWPAFFGVLLLGFGALSLIVTNFESFQNKLPSFDNFFAASNWLLLAIVLGVTKVIHEFGHGLACKRFGGRCHEMGLMFLVLTPCLYANVSDSWVLKSKWQRAFIAAAGMYVELVIASIAVFVWWFSMPGLVHHLALNVIVVCSVSTLLFNANPLLRYDGYYILADVLEIPNLRQKSSAMLNRVSGKLFLGIESAEDPFAPSRRKWLFITYSILAVAYRWLITFSIFWFVYRVLEPYGLKIIGQMLAVMAIYGLVGMPLVKLYKFFSIPGRTSMVKLARLAGTLVAVGLVLGGIMLIPIPRYVYGSFYIEPQNVQTVYVEEPGVLSRIYVQPNQHVEAGTPLVELESPDLKQQLAGLESAVHMANVELWVAEQAEMNRMAGQMSPVEANAAVETALANYRKKHADGEKLRVRSPRAGFFLAGHRRPVPNSDSGVLDGWHGSPLEPRNIGCSMDRQTIVGRIVPDMKKLIAVLAIDQSEIEFIRSDQSVKLVSWQDRSTAIHSQTEKISPVEMKVVPQGLSSRYGGGLVTRQNANGEDEPLSTTYMVNVPVELAEDDAVVFPGSTGVARIRTGSQTVGTRIWRLVCQTFQFEL</sequence>
<feature type="transmembrane region" description="Helical" evidence="7">
    <location>
        <begin position="286"/>
        <end position="305"/>
    </location>
</feature>
<gene>
    <name evidence="9" type="primary">yydH_1</name>
    <name evidence="9" type="ORF">MFFC18_11700</name>
</gene>
<evidence type="ECO:0000256" key="4">
    <source>
        <dbReference type="ARBA" id="ARBA00022692"/>
    </source>
</evidence>
<evidence type="ECO:0000259" key="8">
    <source>
        <dbReference type="Pfam" id="PF02163"/>
    </source>
</evidence>
<comment type="similarity">
    <text evidence="3">Belongs to the peptidase M50B family.</text>
</comment>
<dbReference type="PANTHER" id="PTHR13325:SF3">
    <property type="entry name" value="MEMBRANE-BOUND TRANSCRIPTION FACTOR SITE-2 PROTEASE"/>
    <property type="match status" value="1"/>
</dbReference>
<evidence type="ECO:0000313" key="9">
    <source>
        <dbReference type="EMBL" id="QEG21315.1"/>
    </source>
</evidence>
<reference evidence="9 10" key="1">
    <citation type="submission" date="2019-08" db="EMBL/GenBank/DDBJ databases">
        <title>Deep-cultivation of Planctomycetes and their phenomic and genomic characterization uncovers novel biology.</title>
        <authorList>
            <person name="Wiegand S."/>
            <person name="Jogler M."/>
            <person name="Boedeker C."/>
            <person name="Pinto D."/>
            <person name="Vollmers J."/>
            <person name="Rivas-Marin E."/>
            <person name="Kohn T."/>
            <person name="Peeters S.H."/>
            <person name="Heuer A."/>
            <person name="Rast P."/>
            <person name="Oberbeckmann S."/>
            <person name="Bunk B."/>
            <person name="Jeske O."/>
            <person name="Meyerdierks A."/>
            <person name="Storesund J.E."/>
            <person name="Kallscheuer N."/>
            <person name="Luecker S."/>
            <person name="Lage O.M."/>
            <person name="Pohl T."/>
            <person name="Merkel B.J."/>
            <person name="Hornburger P."/>
            <person name="Mueller R.-W."/>
            <person name="Bruemmer F."/>
            <person name="Labrenz M."/>
            <person name="Spormann A.M."/>
            <person name="Op den Camp H."/>
            <person name="Overmann J."/>
            <person name="Amann R."/>
            <person name="Jetten M.S.M."/>
            <person name="Mascher T."/>
            <person name="Medema M.H."/>
            <person name="Devos D.P."/>
            <person name="Kaster A.-K."/>
            <person name="Ovreas L."/>
            <person name="Rohde M."/>
            <person name="Galperin M.Y."/>
            <person name="Jogler C."/>
        </authorList>
    </citation>
    <scope>NUCLEOTIDE SEQUENCE [LARGE SCALE GENOMIC DNA]</scope>
    <source>
        <strain evidence="9 10">FC18</strain>
    </source>
</reference>
<dbReference type="Pfam" id="PF02163">
    <property type="entry name" value="Peptidase_M50"/>
    <property type="match status" value="1"/>
</dbReference>
<keyword evidence="5 7" id="KW-1133">Transmembrane helix</keyword>
<protein>
    <submittedName>
        <fullName evidence="9">Peptide zinc metalloprotease protein YydH</fullName>
    </submittedName>
</protein>
<evidence type="ECO:0000256" key="1">
    <source>
        <dbReference type="ARBA" id="ARBA00001947"/>
    </source>
</evidence>
<keyword evidence="6 7" id="KW-0472">Membrane</keyword>
<dbReference type="GO" id="GO:0005737">
    <property type="term" value="C:cytoplasm"/>
    <property type="evidence" value="ECO:0007669"/>
    <property type="project" value="TreeGrafter"/>
</dbReference>
<evidence type="ECO:0000256" key="5">
    <source>
        <dbReference type="ARBA" id="ARBA00022989"/>
    </source>
</evidence>
<evidence type="ECO:0000256" key="2">
    <source>
        <dbReference type="ARBA" id="ARBA00004127"/>
    </source>
</evidence>
<dbReference type="AlphaFoldDB" id="A0A5B9P7X5"/>
<feature type="domain" description="Peptidase M50" evidence="8">
    <location>
        <begin position="201"/>
        <end position="281"/>
    </location>
</feature>
<feature type="transmembrane region" description="Helical" evidence="7">
    <location>
        <begin position="191"/>
        <end position="211"/>
    </location>
</feature>
<comment type="subcellular location">
    <subcellularLocation>
        <location evidence="2">Endomembrane system</location>
        <topology evidence="2">Multi-pass membrane protein</topology>
    </subcellularLocation>
</comment>
<evidence type="ECO:0000256" key="3">
    <source>
        <dbReference type="ARBA" id="ARBA00007931"/>
    </source>
</evidence>
<keyword evidence="9" id="KW-0378">Hydrolase</keyword>
<feature type="transmembrane region" description="Helical" evidence="7">
    <location>
        <begin position="258"/>
        <end position="280"/>
    </location>
</feature>
<evidence type="ECO:0000256" key="7">
    <source>
        <dbReference type="SAM" id="Phobius"/>
    </source>
</evidence>
<dbReference type="Gene3D" id="2.40.50.100">
    <property type="match status" value="1"/>
</dbReference>
<dbReference type="KEGG" id="mff:MFFC18_11700"/>
<dbReference type="EMBL" id="CP042912">
    <property type="protein sequence ID" value="QEG21315.1"/>
    <property type="molecule type" value="Genomic_DNA"/>
</dbReference>
<dbReference type="GO" id="GO:0012505">
    <property type="term" value="C:endomembrane system"/>
    <property type="evidence" value="ECO:0007669"/>
    <property type="project" value="UniProtKB-SubCell"/>
</dbReference>
<dbReference type="RefSeq" id="WP_084416693.1">
    <property type="nucleotide sequence ID" value="NZ_CP042912.1"/>
</dbReference>
<dbReference type="PANTHER" id="PTHR13325">
    <property type="entry name" value="PROTEASE M50 MEMBRANE-BOUND TRANSCRIPTION FACTOR SITE 2 PROTEASE"/>
    <property type="match status" value="1"/>
</dbReference>
<name>A0A5B9P7X5_9BACT</name>
<proteinExistence type="inferred from homology"/>
<organism evidence="9 10">
    <name type="scientific">Mariniblastus fucicola</name>
    <dbReference type="NCBI Taxonomy" id="980251"/>
    <lineage>
        <taxon>Bacteria</taxon>
        <taxon>Pseudomonadati</taxon>
        <taxon>Planctomycetota</taxon>
        <taxon>Planctomycetia</taxon>
        <taxon>Pirellulales</taxon>
        <taxon>Pirellulaceae</taxon>
        <taxon>Mariniblastus</taxon>
    </lineage>
</organism>
<keyword evidence="9" id="KW-0482">Metalloprotease</keyword>
<accession>A0A5B9P7X5</accession>
<dbReference type="GO" id="GO:0004222">
    <property type="term" value="F:metalloendopeptidase activity"/>
    <property type="evidence" value="ECO:0007669"/>
    <property type="project" value="InterPro"/>
</dbReference>
<dbReference type="InterPro" id="IPR001193">
    <property type="entry name" value="MBTPS2"/>
</dbReference>
<evidence type="ECO:0000256" key="6">
    <source>
        <dbReference type="ARBA" id="ARBA00023136"/>
    </source>
</evidence>
<feature type="transmembrane region" description="Helical" evidence="7">
    <location>
        <begin position="392"/>
        <end position="415"/>
    </location>
</feature>
<keyword evidence="10" id="KW-1185">Reference proteome</keyword>
<feature type="transmembrane region" description="Helical" evidence="7">
    <location>
        <begin position="361"/>
        <end position="386"/>
    </location>
</feature>
<keyword evidence="9" id="KW-0645">Protease</keyword>
<dbReference type="OrthoDB" id="9759690at2"/>
<dbReference type="Proteomes" id="UP000322214">
    <property type="component" value="Chromosome"/>
</dbReference>
<dbReference type="InterPro" id="IPR008915">
    <property type="entry name" value="Peptidase_M50"/>
</dbReference>
<feature type="transmembrane region" description="Helical" evidence="7">
    <location>
        <begin position="435"/>
        <end position="454"/>
    </location>
</feature>
<dbReference type="STRING" id="980251.GCA_001642875_01770"/>
<feature type="transmembrane region" description="Helical" evidence="7">
    <location>
        <begin position="153"/>
        <end position="179"/>
    </location>
</feature>
<keyword evidence="4 7" id="KW-0812">Transmembrane</keyword>
<feature type="transmembrane region" description="Helical" evidence="7">
    <location>
        <begin position="231"/>
        <end position="251"/>
    </location>
</feature>